<dbReference type="SUPFAM" id="SSF141868">
    <property type="entry name" value="EAL domain-like"/>
    <property type="match status" value="1"/>
</dbReference>
<dbReference type="AlphaFoldDB" id="A0A0A5G8F7"/>
<evidence type="ECO:0000313" key="3">
    <source>
        <dbReference type="Proteomes" id="UP000030528"/>
    </source>
</evidence>
<keyword evidence="3" id="KW-1185">Reference proteome</keyword>
<evidence type="ECO:0000313" key="2">
    <source>
        <dbReference type="EMBL" id="KGX89421.1"/>
    </source>
</evidence>
<dbReference type="InterPro" id="IPR001633">
    <property type="entry name" value="EAL_dom"/>
</dbReference>
<dbReference type="InterPro" id="IPR050706">
    <property type="entry name" value="Cyclic-di-GMP_PDE-like"/>
</dbReference>
<name>A0A0A5G8F7_9BACI</name>
<sequence length="337" mass="38251">MENPCQYCGTSISIPEKGTLIVKSLDNKASSLYRTLLEVESQGTNHLFQYESLQELKGVAATLVEDGLEEQLVSLKSATSTQPILVQHLYERLTYPEMTATIEEGWFTTHLQPIVHLSDHSIFGYEALLRPTHYEINPMQLFSFAQRAGLHSMLDQKAREEAVKKKAELIPKGQKCFINFLPSTIYAPEHCLSHTFSIVNRYNVNPAELVFEVVETEAIDDVDHLKRILRTYQTFGMEVALDDVGAGFSTLERLSLLTPQLVKIDRSFITDCHQDESKQQFLKEVIDIANQLEISVLGEGIETKEEYEWLKQLGVHYAQGYYIGKPSPYLMEAIATQ</sequence>
<dbReference type="PROSITE" id="PS50883">
    <property type="entry name" value="EAL"/>
    <property type="match status" value="1"/>
</dbReference>
<dbReference type="Gene3D" id="3.20.20.450">
    <property type="entry name" value="EAL domain"/>
    <property type="match status" value="1"/>
</dbReference>
<evidence type="ECO:0000259" key="1">
    <source>
        <dbReference type="PROSITE" id="PS50883"/>
    </source>
</evidence>
<dbReference type="GO" id="GO:0071111">
    <property type="term" value="F:cyclic-guanylate-specific phosphodiesterase activity"/>
    <property type="evidence" value="ECO:0007669"/>
    <property type="project" value="InterPro"/>
</dbReference>
<dbReference type="eggNOG" id="COG2200">
    <property type="taxonomic scope" value="Bacteria"/>
</dbReference>
<dbReference type="SMART" id="SM00052">
    <property type="entry name" value="EAL"/>
    <property type="match status" value="1"/>
</dbReference>
<comment type="caution">
    <text evidence="2">The sequence shown here is derived from an EMBL/GenBank/DDBJ whole genome shotgun (WGS) entry which is preliminary data.</text>
</comment>
<proteinExistence type="predicted"/>
<dbReference type="STRING" id="1385510.GCA_000425205_03570"/>
<organism evidence="2 3">
    <name type="scientific">Pontibacillus halophilus JSM 076056 = DSM 19796</name>
    <dbReference type="NCBI Taxonomy" id="1385510"/>
    <lineage>
        <taxon>Bacteria</taxon>
        <taxon>Bacillati</taxon>
        <taxon>Bacillota</taxon>
        <taxon>Bacilli</taxon>
        <taxon>Bacillales</taxon>
        <taxon>Bacillaceae</taxon>
        <taxon>Pontibacillus</taxon>
    </lineage>
</organism>
<dbReference type="InterPro" id="IPR035919">
    <property type="entry name" value="EAL_sf"/>
</dbReference>
<reference evidence="2 3" key="1">
    <citation type="submission" date="2013-08" db="EMBL/GenBank/DDBJ databases">
        <authorList>
            <person name="Huang J."/>
            <person name="Wang G."/>
        </authorList>
    </citation>
    <scope>NUCLEOTIDE SEQUENCE [LARGE SCALE GENOMIC DNA]</scope>
    <source>
        <strain evidence="2 3">JSM 076056</strain>
    </source>
</reference>
<dbReference type="PANTHER" id="PTHR33121">
    <property type="entry name" value="CYCLIC DI-GMP PHOSPHODIESTERASE PDEF"/>
    <property type="match status" value="1"/>
</dbReference>
<dbReference type="EMBL" id="AVPE01000023">
    <property type="protein sequence ID" value="KGX89421.1"/>
    <property type="molecule type" value="Genomic_DNA"/>
</dbReference>
<dbReference type="RefSeq" id="WP_026801747.1">
    <property type="nucleotide sequence ID" value="NZ_AULI01000023.1"/>
</dbReference>
<accession>A0A0A5G8F7</accession>
<dbReference type="CDD" id="cd01948">
    <property type="entry name" value="EAL"/>
    <property type="match status" value="1"/>
</dbReference>
<feature type="domain" description="EAL" evidence="1">
    <location>
        <begin position="91"/>
        <end position="337"/>
    </location>
</feature>
<gene>
    <name evidence="2" type="ORF">N781_09220</name>
</gene>
<protein>
    <recommendedName>
        <fullName evidence="1">EAL domain-containing protein</fullName>
    </recommendedName>
</protein>
<dbReference type="Proteomes" id="UP000030528">
    <property type="component" value="Unassembled WGS sequence"/>
</dbReference>
<dbReference type="Pfam" id="PF00563">
    <property type="entry name" value="EAL"/>
    <property type="match status" value="1"/>
</dbReference>
<dbReference type="PANTHER" id="PTHR33121:SF15">
    <property type="entry name" value="BLUE LIGHT- AND TEMPERATURE-REGULATED ANTIREPRESSOR BLUF"/>
    <property type="match status" value="1"/>
</dbReference>